<organism evidence="3 4">
    <name type="scientific">Triparma columacea</name>
    <dbReference type="NCBI Taxonomy" id="722753"/>
    <lineage>
        <taxon>Eukaryota</taxon>
        <taxon>Sar</taxon>
        <taxon>Stramenopiles</taxon>
        <taxon>Ochrophyta</taxon>
        <taxon>Bolidophyceae</taxon>
        <taxon>Parmales</taxon>
        <taxon>Triparmaceae</taxon>
        <taxon>Triparma</taxon>
    </lineage>
</organism>
<dbReference type="AlphaFoldDB" id="A0A9W7LF53"/>
<evidence type="ECO:0000313" key="3">
    <source>
        <dbReference type="EMBL" id="GMI47591.1"/>
    </source>
</evidence>
<evidence type="ECO:0000256" key="2">
    <source>
        <dbReference type="SAM" id="MobiDB-lite"/>
    </source>
</evidence>
<feature type="compositionally biased region" description="Basic and acidic residues" evidence="2">
    <location>
        <begin position="1"/>
        <end position="12"/>
    </location>
</feature>
<dbReference type="Proteomes" id="UP001165065">
    <property type="component" value="Unassembled WGS sequence"/>
</dbReference>
<name>A0A9W7LF53_9STRA</name>
<dbReference type="EMBL" id="BRYA01000351">
    <property type="protein sequence ID" value="GMI47591.1"/>
    <property type="molecule type" value="Genomic_DNA"/>
</dbReference>
<dbReference type="OrthoDB" id="195582at2759"/>
<evidence type="ECO:0000256" key="1">
    <source>
        <dbReference type="SAM" id="Coils"/>
    </source>
</evidence>
<gene>
    <name evidence="3" type="ORF">TrCOL_g4650</name>
</gene>
<reference evidence="4" key="1">
    <citation type="journal article" date="2023" name="Commun. Biol.">
        <title>Genome analysis of Parmales, the sister group of diatoms, reveals the evolutionary specialization of diatoms from phago-mixotrophs to photoautotrophs.</title>
        <authorList>
            <person name="Ban H."/>
            <person name="Sato S."/>
            <person name="Yoshikawa S."/>
            <person name="Yamada K."/>
            <person name="Nakamura Y."/>
            <person name="Ichinomiya M."/>
            <person name="Sato N."/>
            <person name="Blanc-Mathieu R."/>
            <person name="Endo H."/>
            <person name="Kuwata A."/>
            <person name="Ogata H."/>
        </authorList>
    </citation>
    <scope>NUCLEOTIDE SEQUENCE [LARGE SCALE GENOMIC DNA]</scope>
</reference>
<comment type="caution">
    <text evidence="3">The sequence shown here is derived from an EMBL/GenBank/DDBJ whole genome shotgun (WGS) entry which is preliminary data.</text>
</comment>
<feature type="coiled-coil region" evidence="1">
    <location>
        <begin position="171"/>
        <end position="205"/>
    </location>
</feature>
<protein>
    <submittedName>
        <fullName evidence="3">Uncharacterized protein</fullName>
    </submittedName>
</protein>
<keyword evidence="1" id="KW-0175">Coiled coil</keyword>
<evidence type="ECO:0000313" key="4">
    <source>
        <dbReference type="Proteomes" id="UP001165065"/>
    </source>
</evidence>
<sequence length="297" mass="33463">MPREKVQRKPEKVIGAPSSEYLTQHIERSNKAMLRPPPAINPTGAMRSSFTFPSAFHGHPLNMEHLEERLSKEYSDMKSVVDGRAGPIVGRKGAVKKSMTHWKGAKTGMGSVLGGGFRYKPNKLDSQGYGSFTSEDFKKRVPLSIQKKYGGPIGADYCLNSRSRKPKPQSINKFLATKDELRGMINELQREAEEVNHKIKSLEGTSGSLKERLDEKALERERKRRESMPLAMRQGQGDLSTIKLALNKKLCTSQEVKDIMANVDYIEPLNPNPIRNKNTLKSVEADFDTWMNDLGRY</sequence>
<keyword evidence="4" id="KW-1185">Reference proteome</keyword>
<accession>A0A9W7LF53</accession>
<proteinExistence type="predicted"/>
<feature type="region of interest" description="Disordered" evidence="2">
    <location>
        <begin position="1"/>
        <end position="46"/>
    </location>
</feature>